<proteinExistence type="inferred from homology"/>
<dbReference type="PANTHER" id="PTHR47990">
    <property type="entry name" value="2-OXOGLUTARATE (2OG) AND FE(II)-DEPENDENT OXYGENASE SUPERFAMILY PROTEIN-RELATED"/>
    <property type="match status" value="1"/>
</dbReference>
<keyword evidence="1 5" id="KW-0479">Metal-binding</keyword>
<dbReference type="InterPro" id="IPR044861">
    <property type="entry name" value="IPNS-like_FE2OG_OXY"/>
</dbReference>
<dbReference type="Gene3D" id="2.60.120.330">
    <property type="entry name" value="B-lactam Antibiotic, Isopenicillin N Synthase, Chain"/>
    <property type="match status" value="1"/>
</dbReference>
<evidence type="ECO:0000256" key="4">
    <source>
        <dbReference type="ARBA" id="ARBA00057022"/>
    </source>
</evidence>
<evidence type="ECO:0000256" key="1">
    <source>
        <dbReference type="ARBA" id="ARBA00022723"/>
    </source>
</evidence>
<dbReference type="EMBL" id="JADFTS010000003">
    <property type="protein sequence ID" value="KAF9613007.1"/>
    <property type="molecule type" value="Genomic_DNA"/>
</dbReference>
<reference evidence="7 8" key="1">
    <citation type="submission" date="2020-10" db="EMBL/GenBank/DDBJ databases">
        <title>The Coptis chinensis genome and diversification of protoberbering-type alkaloids.</title>
        <authorList>
            <person name="Wang B."/>
            <person name="Shu S."/>
            <person name="Song C."/>
            <person name="Liu Y."/>
        </authorList>
    </citation>
    <scope>NUCLEOTIDE SEQUENCE [LARGE SCALE GENOMIC DNA]</scope>
    <source>
        <strain evidence="7">HL-2020</strain>
        <tissue evidence="7">Leaf</tissue>
    </source>
</reference>
<evidence type="ECO:0000313" key="8">
    <source>
        <dbReference type="Proteomes" id="UP000631114"/>
    </source>
</evidence>
<dbReference type="OrthoDB" id="288590at2759"/>
<gene>
    <name evidence="7" type="ORF">IFM89_004861</name>
</gene>
<dbReference type="Pfam" id="PF14226">
    <property type="entry name" value="DIOX_N"/>
    <property type="match status" value="1"/>
</dbReference>
<keyword evidence="3 5" id="KW-0408">Iron</keyword>
<comment type="caution">
    <text evidence="7">The sequence shown here is derived from an EMBL/GenBank/DDBJ whole genome shotgun (WGS) entry which is preliminary data.</text>
</comment>
<protein>
    <recommendedName>
        <fullName evidence="6">Fe2OG dioxygenase domain-containing protein</fullName>
    </recommendedName>
</protein>
<dbReference type="InterPro" id="IPR050231">
    <property type="entry name" value="Iron_ascorbate_oxido_reductase"/>
</dbReference>
<feature type="domain" description="Fe2OG dioxygenase" evidence="6">
    <location>
        <begin position="163"/>
        <end position="263"/>
    </location>
</feature>
<dbReference type="Proteomes" id="UP000631114">
    <property type="component" value="Unassembled WGS sequence"/>
</dbReference>
<keyword evidence="8" id="KW-1185">Reference proteome</keyword>
<dbReference type="Pfam" id="PF03171">
    <property type="entry name" value="2OG-FeII_Oxy"/>
    <property type="match status" value="1"/>
</dbReference>
<sequence>MECKASHRLPIINFTGEELRPGTSSWCLVRKDVRQALENYGCFEAVCDRNSADLQTVFFGALKNLFDLPTETKLKNTFDEPFRGYTGSSPLVPLYESMAINDALVLERLENFTNLMWPDGNPSFCKNVYSFIRQISSMEQMVKRMVCESFNVEQYNDTLEESTYYLLRVMNYRAPRMNETNVGLFPHTDRTFITVLSQNQVNGLEIQAKDGDWIGVTPGASSFVVMIGDAFMAWSNGRLYCPPHRVRMNGGNTRYSMGLFSFSKCIVQTPEELVDEEHPLLVKPFDHMGLRHFVNTREGPKDESVIKAYCGV</sequence>
<evidence type="ECO:0000256" key="5">
    <source>
        <dbReference type="RuleBase" id="RU003682"/>
    </source>
</evidence>
<evidence type="ECO:0000259" key="6">
    <source>
        <dbReference type="PROSITE" id="PS51471"/>
    </source>
</evidence>
<dbReference type="GO" id="GO:0046872">
    <property type="term" value="F:metal ion binding"/>
    <property type="evidence" value="ECO:0007669"/>
    <property type="project" value="UniProtKB-KW"/>
</dbReference>
<dbReference type="InterPro" id="IPR005123">
    <property type="entry name" value="Oxoglu/Fe-dep_dioxygenase_dom"/>
</dbReference>
<comment type="function">
    <text evidence="4">Probable 2-oxoglutarate-dependent dioxygenase that may be involved in glucosinolates biosynthesis. May play a role in the production of aliphatic glucosinolates.</text>
</comment>
<comment type="similarity">
    <text evidence="5">Belongs to the iron/ascorbate-dependent oxidoreductase family.</text>
</comment>
<evidence type="ECO:0000313" key="7">
    <source>
        <dbReference type="EMBL" id="KAF9613007.1"/>
    </source>
</evidence>
<evidence type="ECO:0000256" key="3">
    <source>
        <dbReference type="ARBA" id="ARBA00023004"/>
    </source>
</evidence>
<dbReference type="SUPFAM" id="SSF51197">
    <property type="entry name" value="Clavaminate synthase-like"/>
    <property type="match status" value="1"/>
</dbReference>
<dbReference type="InterPro" id="IPR027443">
    <property type="entry name" value="IPNS-like_sf"/>
</dbReference>
<dbReference type="AlphaFoldDB" id="A0A835IA61"/>
<organism evidence="7 8">
    <name type="scientific">Coptis chinensis</name>
    <dbReference type="NCBI Taxonomy" id="261450"/>
    <lineage>
        <taxon>Eukaryota</taxon>
        <taxon>Viridiplantae</taxon>
        <taxon>Streptophyta</taxon>
        <taxon>Embryophyta</taxon>
        <taxon>Tracheophyta</taxon>
        <taxon>Spermatophyta</taxon>
        <taxon>Magnoliopsida</taxon>
        <taxon>Ranunculales</taxon>
        <taxon>Ranunculaceae</taxon>
        <taxon>Coptidoideae</taxon>
        <taxon>Coptis</taxon>
    </lineage>
</organism>
<dbReference type="InterPro" id="IPR026992">
    <property type="entry name" value="DIOX_N"/>
</dbReference>
<accession>A0A835IA61</accession>
<dbReference type="GO" id="GO:0016491">
    <property type="term" value="F:oxidoreductase activity"/>
    <property type="evidence" value="ECO:0007669"/>
    <property type="project" value="UniProtKB-KW"/>
</dbReference>
<keyword evidence="2 5" id="KW-0560">Oxidoreductase</keyword>
<name>A0A835IA61_9MAGN</name>
<dbReference type="PROSITE" id="PS51471">
    <property type="entry name" value="FE2OG_OXY"/>
    <property type="match status" value="1"/>
</dbReference>
<evidence type="ECO:0000256" key="2">
    <source>
        <dbReference type="ARBA" id="ARBA00023002"/>
    </source>
</evidence>
<dbReference type="FunFam" id="2.60.120.330:FF:000022">
    <property type="entry name" value="Probable 2-oxoglutarate-dependent dioxygenase AOP1.2"/>
    <property type="match status" value="1"/>
</dbReference>